<evidence type="ECO:0000313" key="2">
    <source>
        <dbReference type="EnsemblPlants" id="Pp3c14_12527V3.1"/>
    </source>
</evidence>
<reference evidence="1 3" key="1">
    <citation type="journal article" date="2008" name="Science">
        <title>The Physcomitrella genome reveals evolutionary insights into the conquest of land by plants.</title>
        <authorList>
            <person name="Rensing S."/>
            <person name="Lang D."/>
            <person name="Zimmer A."/>
            <person name="Terry A."/>
            <person name="Salamov A."/>
            <person name="Shapiro H."/>
            <person name="Nishiyama T."/>
            <person name="Perroud P.-F."/>
            <person name="Lindquist E."/>
            <person name="Kamisugi Y."/>
            <person name="Tanahashi T."/>
            <person name="Sakakibara K."/>
            <person name="Fujita T."/>
            <person name="Oishi K."/>
            <person name="Shin-I T."/>
            <person name="Kuroki Y."/>
            <person name="Toyoda A."/>
            <person name="Suzuki Y."/>
            <person name="Hashimoto A."/>
            <person name="Yamaguchi K."/>
            <person name="Sugano A."/>
            <person name="Kohara Y."/>
            <person name="Fujiyama A."/>
            <person name="Anterola A."/>
            <person name="Aoki S."/>
            <person name="Ashton N."/>
            <person name="Barbazuk W.B."/>
            <person name="Barker E."/>
            <person name="Bennetzen J."/>
            <person name="Bezanilla M."/>
            <person name="Blankenship R."/>
            <person name="Cho S.H."/>
            <person name="Dutcher S."/>
            <person name="Estelle M."/>
            <person name="Fawcett J.A."/>
            <person name="Gundlach H."/>
            <person name="Hanada K."/>
            <person name="Heyl A."/>
            <person name="Hicks K.A."/>
            <person name="Hugh J."/>
            <person name="Lohr M."/>
            <person name="Mayer K."/>
            <person name="Melkozernov A."/>
            <person name="Murata T."/>
            <person name="Nelson D."/>
            <person name="Pils B."/>
            <person name="Prigge M."/>
            <person name="Reiss B."/>
            <person name="Renner T."/>
            <person name="Rombauts S."/>
            <person name="Rushton P."/>
            <person name="Sanderfoot A."/>
            <person name="Schween G."/>
            <person name="Shiu S.-H."/>
            <person name="Stueber K."/>
            <person name="Theodoulou F.L."/>
            <person name="Tu H."/>
            <person name="Van de Peer Y."/>
            <person name="Verrier P.J."/>
            <person name="Waters E."/>
            <person name="Wood A."/>
            <person name="Yang L."/>
            <person name="Cove D."/>
            <person name="Cuming A."/>
            <person name="Hasebe M."/>
            <person name="Lucas S."/>
            <person name="Mishler D.B."/>
            <person name="Reski R."/>
            <person name="Grigoriev I."/>
            <person name="Quatrano R.S."/>
            <person name="Boore J.L."/>
        </authorList>
    </citation>
    <scope>NUCLEOTIDE SEQUENCE [LARGE SCALE GENOMIC DNA]</scope>
    <source>
        <strain evidence="2 3">cv. Gransden 2004</strain>
    </source>
</reference>
<dbReference type="EMBL" id="ABEU02000014">
    <property type="protein sequence ID" value="PNR41025.1"/>
    <property type="molecule type" value="Genomic_DNA"/>
</dbReference>
<reference evidence="1 3" key="2">
    <citation type="journal article" date="2018" name="Plant J.">
        <title>The Physcomitrella patens chromosome-scale assembly reveals moss genome structure and evolution.</title>
        <authorList>
            <person name="Lang D."/>
            <person name="Ullrich K.K."/>
            <person name="Murat F."/>
            <person name="Fuchs J."/>
            <person name="Jenkins J."/>
            <person name="Haas F.B."/>
            <person name="Piednoel M."/>
            <person name="Gundlach H."/>
            <person name="Van Bel M."/>
            <person name="Meyberg R."/>
            <person name="Vives C."/>
            <person name="Morata J."/>
            <person name="Symeonidi A."/>
            <person name="Hiss M."/>
            <person name="Muchero W."/>
            <person name="Kamisugi Y."/>
            <person name="Saleh O."/>
            <person name="Blanc G."/>
            <person name="Decker E.L."/>
            <person name="van Gessel N."/>
            <person name="Grimwood J."/>
            <person name="Hayes R.D."/>
            <person name="Graham S.W."/>
            <person name="Gunter L.E."/>
            <person name="McDaniel S.F."/>
            <person name="Hoernstein S.N.W."/>
            <person name="Larsson A."/>
            <person name="Li F.W."/>
            <person name="Perroud P.F."/>
            <person name="Phillips J."/>
            <person name="Ranjan P."/>
            <person name="Rokshar D.S."/>
            <person name="Rothfels C.J."/>
            <person name="Schneider L."/>
            <person name="Shu S."/>
            <person name="Stevenson D.W."/>
            <person name="Thummler F."/>
            <person name="Tillich M."/>
            <person name="Villarreal Aguilar J.C."/>
            <person name="Widiez T."/>
            <person name="Wong G.K."/>
            <person name="Wymore A."/>
            <person name="Zhang Y."/>
            <person name="Zimmer A.D."/>
            <person name="Quatrano R.S."/>
            <person name="Mayer K.F.X."/>
            <person name="Goodstein D."/>
            <person name="Casacuberta J.M."/>
            <person name="Vandepoele K."/>
            <person name="Reski R."/>
            <person name="Cuming A.C."/>
            <person name="Tuskan G.A."/>
            <person name="Maumus F."/>
            <person name="Salse J."/>
            <person name="Schmutz J."/>
            <person name="Rensing S.A."/>
        </authorList>
    </citation>
    <scope>NUCLEOTIDE SEQUENCE [LARGE SCALE GENOMIC DNA]</scope>
    <source>
        <strain evidence="2 3">cv. Gransden 2004</strain>
    </source>
</reference>
<gene>
    <name evidence="1" type="ORF">PHYPA_018428</name>
</gene>
<dbReference type="EnsemblPlants" id="Pp3c14_12527V3.1">
    <property type="protein sequence ID" value="Pp3c14_12527V3.1"/>
    <property type="gene ID" value="Pp3c14_12527"/>
</dbReference>
<reference evidence="2" key="3">
    <citation type="submission" date="2020-12" db="UniProtKB">
        <authorList>
            <consortium name="EnsemblPlants"/>
        </authorList>
    </citation>
    <scope>IDENTIFICATION</scope>
</reference>
<dbReference type="Gramene" id="Pp3c14_12527V3.1">
    <property type="protein sequence ID" value="Pp3c14_12527V3.1"/>
    <property type="gene ID" value="Pp3c14_12527"/>
</dbReference>
<dbReference type="Proteomes" id="UP000006727">
    <property type="component" value="Chromosome 14"/>
</dbReference>
<organism evidence="1">
    <name type="scientific">Physcomitrium patens</name>
    <name type="common">Spreading-leaved earth moss</name>
    <name type="synonym">Physcomitrella patens</name>
    <dbReference type="NCBI Taxonomy" id="3218"/>
    <lineage>
        <taxon>Eukaryota</taxon>
        <taxon>Viridiplantae</taxon>
        <taxon>Streptophyta</taxon>
        <taxon>Embryophyta</taxon>
        <taxon>Bryophyta</taxon>
        <taxon>Bryophytina</taxon>
        <taxon>Bryopsida</taxon>
        <taxon>Funariidae</taxon>
        <taxon>Funariales</taxon>
        <taxon>Funariaceae</taxon>
        <taxon>Physcomitrium</taxon>
    </lineage>
</organism>
<dbReference type="InParanoid" id="A0A2K1JHJ2"/>
<evidence type="ECO:0000313" key="3">
    <source>
        <dbReference type="Proteomes" id="UP000006727"/>
    </source>
</evidence>
<protein>
    <submittedName>
        <fullName evidence="1 2">Uncharacterized protein</fullName>
    </submittedName>
</protein>
<evidence type="ECO:0000313" key="1">
    <source>
        <dbReference type="EMBL" id="PNR41025.1"/>
    </source>
</evidence>
<sequence length="45" mass="5510">MAKENSQVWTFIYSYCNYFVFSFEDLEDYKSKLIHIQLKDDHSIL</sequence>
<accession>A0A2K1JHJ2</accession>
<dbReference type="AlphaFoldDB" id="A0A2K1JHJ2"/>
<name>A0A2K1JHJ2_PHYPA</name>
<keyword evidence="3" id="KW-1185">Reference proteome</keyword>
<proteinExistence type="predicted"/>